<keyword evidence="4 6" id="KW-1133">Transmembrane helix</keyword>
<dbReference type="RefSeq" id="WP_185126154.1">
    <property type="nucleotide sequence ID" value="NZ_CAJEWD010000008.1"/>
</dbReference>
<dbReference type="GO" id="GO:0005886">
    <property type="term" value="C:plasma membrane"/>
    <property type="evidence" value="ECO:0007669"/>
    <property type="project" value="UniProtKB-SubCell"/>
</dbReference>
<evidence type="ECO:0000256" key="2">
    <source>
        <dbReference type="ARBA" id="ARBA00022475"/>
    </source>
</evidence>
<organism evidence="7 8">
    <name type="scientific">Jeotgalicoccus meleagridis</name>
    <dbReference type="NCBI Taxonomy" id="2759181"/>
    <lineage>
        <taxon>Bacteria</taxon>
        <taxon>Bacillati</taxon>
        <taxon>Bacillota</taxon>
        <taxon>Bacilli</taxon>
        <taxon>Bacillales</taxon>
        <taxon>Staphylococcaceae</taxon>
        <taxon>Jeotgalicoccus</taxon>
    </lineage>
</organism>
<protein>
    <submittedName>
        <fullName evidence="7">Cytochrome c oxidase subunit 4B</fullName>
    </submittedName>
</protein>
<evidence type="ECO:0000313" key="7">
    <source>
        <dbReference type="EMBL" id="CAD2079405.1"/>
    </source>
</evidence>
<feature type="transmembrane region" description="Helical" evidence="6">
    <location>
        <begin position="87"/>
        <end position="111"/>
    </location>
</feature>
<sequence>MSESSNEVMSDVKLRHVRRQRTKEMRMQLTSFGLMIFLTFTAFGMVALDFNATFITGAVLLFAFIQVVLQFYYFMHMKDKGHDFAKLFMIVGMYFAIAFCVTFIYIVWIGAPIS</sequence>
<evidence type="ECO:0000313" key="8">
    <source>
        <dbReference type="Proteomes" id="UP000589351"/>
    </source>
</evidence>
<keyword evidence="5 6" id="KW-0472">Membrane</keyword>
<evidence type="ECO:0000256" key="5">
    <source>
        <dbReference type="ARBA" id="ARBA00023136"/>
    </source>
</evidence>
<evidence type="ECO:0000256" key="1">
    <source>
        <dbReference type="ARBA" id="ARBA00004651"/>
    </source>
</evidence>
<comment type="subcellular location">
    <subcellularLocation>
        <location evidence="1">Cell membrane</location>
        <topology evidence="1">Multi-pass membrane protein</topology>
    </subcellularLocation>
</comment>
<keyword evidence="2" id="KW-1003">Cell membrane</keyword>
<evidence type="ECO:0000256" key="4">
    <source>
        <dbReference type="ARBA" id="ARBA00022989"/>
    </source>
</evidence>
<evidence type="ECO:0000256" key="6">
    <source>
        <dbReference type="SAM" id="Phobius"/>
    </source>
</evidence>
<keyword evidence="3 6" id="KW-0812">Transmembrane</keyword>
<reference evidence="7 8" key="1">
    <citation type="submission" date="2020-07" db="EMBL/GenBank/DDBJ databases">
        <authorList>
            <person name="Criscuolo A."/>
        </authorList>
    </citation>
    <scope>NUCLEOTIDE SEQUENCE [LARGE SCALE GENOMIC DNA]</scope>
    <source>
        <strain evidence="7">CIP111649</strain>
    </source>
</reference>
<dbReference type="Pfam" id="PF03626">
    <property type="entry name" value="COX4_pro"/>
    <property type="match status" value="1"/>
</dbReference>
<dbReference type="Proteomes" id="UP000589351">
    <property type="component" value="Unassembled WGS sequence"/>
</dbReference>
<accession>A0A6V7RMA2</accession>
<evidence type="ECO:0000256" key="3">
    <source>
        <dbReference type="ARBA" id="ARBA00022692"/>
    </source>
</evidence>
<comment type="caution">
    <text evidence="7">The sequence shown here is derived from an EMBL/GenBank/DDBJ whole genome shotgun (WGS) entry which is preliminary data.</text>
</comment>
<dbReference type="EMBL" id="CAJEWD010000008">
    <property type="protein sequence ID" value="CAD2079405.1"/>
    <property type="molecule type" value="Genomic_DNA"/>
</dbReference>
<dbReference type="InterPro" id="IPR005171">
    <property type="entry name" value="Cyt_c_oxidase_su4_prok"/>
</dbReference>
<keyword evidence="8" id="KW-1185">Reference proteome</keyword>
<proteinExistence type="predicted"/>
<feature type="transmembrane region" description="Helical" evidence="6">
    <location>
        <begin position="29"/>
        <end position="48"/>
    </location>
</feature>
<name>A0A6V7RMA2_9STAP</name>
<dbReference type="AlphaFoldDB" id="A0A6V7RMA2"/>
<feature type="transmembrane region" description="Helical" evidence="6">
    <location>
        <begin position="54"/>
        <end position="75"/>
    </location>
</feature>
<gene>
    <name evidence="7" type="primary">caaD</name>
    <name evidence="7" type="ORF">JEODO184_01675</name>
</gene>